<evidence type="ECO:0000256" key="1">
    <source>
        <dbReference type="ARBA" id="ARBA00004651"/>
    </source>
</evidence>
<comment type="subcellular location">
    <subcellularLocation>
        <location evidence="1 8">Cell membrane</location>
        <topology evidence="1 8">Multi-pass membrane protein</topology>
    </subcellularLocation>
</comment>
<sequence length="314" mass="34084">MGKPGPEKQITPVTMHAAAQGEKHRRTTTPRLLLLLGPAVAIISVLFGGGLLLGLLQALGYRPQDGLVSLSFEYFAAVGADPYFFKSLALTFYISATSTAIAALLSVATALFMHFKAAQNRLLHFILQIPLTVPHLVVAISMFMLLTPSGLFSRLLCRAGIISSPAAFPLLVNDPFGISILTVYIWKEVPFITFMVLTVLKSMETELLEAGASLGATPMQRFRHIILPTIAPSLGSGCFIVFAFTFGAFEVPYLLGRTFPLTMPVWSYKNFSDIDLAARPAGIAIGIIIAATVIISLFFSQLLLNYSRNREARS</sequence>
<dbReference type="InterPro" id="IPR035906">
    <property type="entry name" value="MetI-like_sf"/>
</dbReference>
<proteinExistence type="inferred from homology"/>
<dbReference type="OrthoDB" id="9809681at2"/>
<dbReference type="Pfam" id="PF00528">
    <property type="entry name" value="BPD_transp_1"/>
    <property type="match status" value="1"/>
</dbReference>
<dbReference type="GO" id="GO:0055085">
    <property type="term" value="P:transmembrane transport"/>
    <property type="evidence" value="ECO:0007669"/>
    <property type="project" value="InterPro"/>
</dbReference>
<feature type="domain" description="ABC transmembrane type-1" evidence="10">
    <location>
        <begin position="88"/>
        <end position="300"/>
    </location>
</feature>
<name>A0A1H0SWG3_9BACT</name>
<evidence type="ECO:0000259" key="10">
    <source>
        <dbReference type="PROSITE" id="PS50928"/>
    </source>
</evidence>
<dbReference type="Gene3D" id="1.10.3720.10">
    <property type="entry name" value="MetI-like"/>
    <property type="match status" value="1"/>
</dbReference>
<keyword evidence="12" id="KW-1185">Reference proteome</keyword>
<organism evidence="11 12">
    <name type="scientific">Desulforhopalus singaporensis</name>
    <dbReference type="NCBI Taxonomy" id="91360"/>
    <lineage>
        <taxon>Bacteria</taxon>
        <taxon>Pseudomonadati</taxon>
        <taxon>Thermodesulfobacteriota</taxon>
        <taxon>Desulfobulbia</taxon>
        <taxon>Desulfobulbales</taxon>
        <taxon>Desulfocapsaceae</taxon>
        <taxon>Desulforhopalus</taxon>
    </lineage>
</organism>
<dbReference type="EMBL" id="FNJI01000021">
    <property type="protein sequence ID" value="SDP46162.1"/>
    <property type="molecule type" value="Genomic_DNA"/>
</dbReference>
<evidence type="ECO:0000256" key="7">
    <source>
        <dbReference type="ARBA" id="ARBA00023136"/>
    </source>
</evidence>
<dbReference type="InterPro" id="IPR000515">
    <property type="entry name" value="MetI-like"/>
</dbReference>
<dbReference type="PANTHER" id="PTHR42929">
    <property type="entry name" value="INNER MEMBRANE ABC TRANSPORTER PERMEASE PROTEIN YDCU-RELATED-RELATED"/>
    <property type="match status" value="1"/>
</dbReference>
<feature type="transmembrane region" description="Helical" evidence="8">
    <location>
        <begin position="225"/>
        <end position="249"/>
    </location>
</feature>
<dbReference type="RefSeq" id="WP_092223943.1">
    <property type="nucleotide sequence ID" value="NZ_FNJI01000021.1"/>
</dbReference>
<keyword evidence="6 8" id="KW-1133">Transmembrane helix</keyword>
<evidence type="ECO:0000256" key="8">
    <source>
        <dbReference type="RuleBase" id="RU363032"/>
    </source>
</evidence>
<accession>A0A1H0SWG3</accession>
<dbReference type="STRING" id="91360.SAMN05660330_02835"/>
<feature type="transmembrane region" description="Helical" evidence="8">
    <location>
        <begin position="92"/>
        <end position="113"/>
    </location>
</feature>
<keyword evidence="3 8" id="KW-0813">Transport</keyword>
<reference evidence="11 12" key="1">
    <citation type="submission" date="2016-10" db="EMBL/GenBank/DDBJ databases">
        <authorList>
            <person name="de Groot N.N."/>
        </authorList>
    </citation>
    <scope>NUCLEOTIDE SEQUENCE [LARGE SCALE GENOMIC DNA]</scope>
    <source>
        <strain evidence="11 12">DSM 12130</strain>
    </source>
</reference>
<evidence type="ECO:0000313" key="12">
    <source>
        <dbReference type="Proteomes" id="UP000199073"/>
    </source>
</evidence>
<feature type="transmembrane region" description="Helical" evidence="8">
    <location>
        <begin position="125"/>
        <end position="146"/>
    </location>
</feature>
<evidence type="ECO:0000256" key="4">
    <source>
        <dbReference type="ARBA" id="ARBA00022475"/>
    </source>
</evidence>
<dbReference type="CDD" id="cd06261">
    <property type="entry name" value="TM_PBP2"/>
    <property type="match status" value="1"/>
</dbReference>
<dbReference type="GO" id="GO:0005886">
    <property type="term" value="C:plasma membrane"/>
    <property type="evidence" value="ECO:0007669"/>
    <property type="project" value="UniProtKB-SubCell"/>
</dbReference>
<protein>
    <submittedName>
        <fullName evidence="11">Putative spermidine/putrescine transport system permease protein</fullName>
    </submittedName>
</protein>
<keyword evidence="7 8" id="KW-0472">Membrane</keyword>
<dbReference type="PANTHER" id="PTHR42929:SF1">
    <property type="entry name" value="INNER MEMBRANE ABC TRANSPORTER PERMEASE PROTEIN YDCU-RELATED"/>
    <property type="match status" value="1"/>
</dbReference>
<gene>
    <name evidence="11" type="ORF">SAMN05660330_02835</name>
</gene>
<feature type="transmembrane region" description="Helical" evidence="8">
    <location>
        <begin position="32"/>
        <end position="56"/>
    </location>
</feature>
<evidence type="ECO:0000256" key="5">
    <source>
        <dbReference type="ARBA" id="ARBA00022692"/>
    </source>
</evidence>
<feature type="transmembrane region" description="Helical" evidence="8">
    <location>
        <begin position="281"/>
        <end position="304"/>
    </location>
</feature>
<keyword evidence="4" id="KW-1003">Cell membrane</keyword>
<evidence type="ECO:0000256" key="6">
    <source>
        <dbReference type="ARBA" id="ARBA00022989"/>
    </source>
</evidence>
<evidence type="ECO:0000256" key="9">
    <source>
        <dbReference type="SAM" id="MobiDB-lite"/>
    </source>
</evidence>
<dbReference type="SUPFAM" id="SSF161098">
    <property type="entry name" value="MetI-like"/>
    <property type="match status" value="1"/>
</dbReference>
<dbReference type="PROSITE" id="PS50928">
    <property type="entry name" value="ABC_TM1"/>
    <property type="match status" value="1"/>
</dbReference>
<dbReference type="Proteomes" id="UP000199073">
    <property type="component" value="Unassembled WGS sequence"/>
</dbReference>
<feature type="region of interest" description="Disordered" evidence="9">
    <location>
        <begin position="1"/>
        <end position="24"/>
    </location>
</feature>
<comment type="similarity">
    <text evidence="2">Belongs to the binding-protein-dependent transport system permease family. CysTW subfamily.</text>
</comment>
<evidence type="ECO:0000313" key="11">
    <source>
        <dbReference type="EMBL" id="SDP46162.1"/>
    </source>
</evidence>
<dbReference type="AlphaFoldDB" id="A0A1H0SWG3"/>
<keyword evidence="5 8" id="KW-0812">Transmembrane</keyword>
<evidence type="ECO:0000256" key="3">
    <source>
        <dbReference type="ARBA" id="ARBA00022448"/>
    </source>
</evidence>
<evidence type="ECO:0000256" key="2">
    <source>
        <dbReference type="ARBA" id="ARBA00007069"/>
    </source>
</evidence>